<organism evidence="1 2">
    <name type="scientific">Cajanus cajan</name>
    <name type="common">Pigeon pea</name>
    <name type="synonym">Cajanus indicus</name>
    <dbReference type="NCBI Taxonomy" id="3821"/>
    <lineage>
        <taxon>Eukaryota</taxon>
        <taxon>Viridiplantae</taxon>
        <taxon>Streptophyta</taxon>
        <taxon>Embryophyta</taxon>
        <taxon>Tracheophyta</taxon>
        <taxon>Spermatophyta</taxon>
        <taxon>Magnoliopsida</taxon>
        <taxon>eudicotyledons</taxon>
        <taxon>Gunneridae</taxon>
        <taxon>Pentapetalae</taxon>
        <taxon>rosids</taxon>
        <taxon>fabids</taxon>
        <taxon>Fabales</taxon>
        <taxon>Fabaceae</taxon>
        <taxon>Papilionoideae</taxon>
        <taxon>50 kb inversion clade</taxon>
        <taxon>NPAAA clade</taxon>
        <taxon>indigoferoid/millettioid clade</taxon>
        <taxon>Phaseoleae</taxon>
        <taxon>Cajanus</taxon>
    </lineage>
</organism>
<accession>A0A151SZ79</accession>
<evidence type="ECO:0000313" key="2">
    <source>
        <dbReference type="Proteomes" id="UP000075243"/>
    </source>
</evidence>
<dbReference type="AlphaFoldDB" id="A0A151SZ79"/>
<proteinExistence type="predicted"/>
<dbReference type="Proteomes" id="UP000075243">
    <property type="component" value="Chromosome 10"/>
</dbReference>
<gene>
    <name evidence="1" type="ORF">KK1_015558</name>
</gene>
<keyword evidence="2" id="KW-1185">Reference proteome</keyword>
<dbReference type="Gramene" id="C.cajan_15120.t">
    <property type="protein sequence ID" value="C.cajan_15120.t"/>
    <property type="gene ID" value="C.cajan_15120"/>
</dbReference>
<sequence>MGNDNRSKIVDKGDVCLETNIDCRLILKDVIHVPNMHMPSKQKIKCLYYYYSNSFMLVLGDKLELKIIKSRDVVFFED</sequence>
<reference evidence="1 2" key="1">
    <citation type="journal article" date="2012" name="Nat. Biotechnol.">
        <title>Draft genome sequence of pigeonpea (Cajanus cajan), an orphan legume crop of resource-poor farmers.</title>
        <authorList>
            <person name="Varshney R.K."/>
            <person name="Chen W."/>
            <person name="Li Y."/>
            <person name="Bharti A.K."/>
            <person name="Saxena R.K."/>
            <person name="Schlueter J.A."/>
            <person name="Donoghue M.T."/>
            <person name="Azam S."/>
            <person name="Fan G."/>
            <person name="Whaley A.M."/>
            <person name="Farmer A.D."/>
            <person name="Sheridan J."/>
            <person name="Iwata A."/>
            <person name="Tuteja R."/>
            <person name="Penmetsa R.V."/>
            <person name="Wu W."/>
            <person name="Upadhyaya H.D."/>
            <person name="Yang S.P."/>
            <person name="Shah T."/>
            <person name="Saxena K.B."/>
            <person name="Michael T."/>
            <person name="McCombie W.R."/>
            <person name="Yang B."/>
            <person name="Zhang G."/>
            <person name="Yang H."/>
            <person name="Wang J."/>
            <person name="Spillane C."/>
            <person name="Cook D.R."/>
            <person name="May G.D."/>
            <person name="Xu X."/>
            <person name="Jackson S.A."/>
        </authorList>
    </citation>
    <scope>NUCLEOTIDE SEQUENCE [LARGE SCALE GENOMIC DNA]</scope>
    <source>
        <strain evidence="2">cv. Asha</strain>
    </source>
</reference>
<protein>
    <submittedName>
        <fullName evidence="1">Retrovirus-related Pol polyprotein from transposon TNT 1-94</fullName>
    </submittedName>
</protein>
<name>A0A151SZ79_CAJCA</name>
<evidence type="ECO:0000313" key="1">
    <source>
        <dbReference type="EMBL" id="KYP60110.1"/>
    </source>
</evidence>
<dbReference type="EMBL" id="CM003612">
    <property type="protein sequence ID" value="KYP60110.1"/>
    <property type="molecule type" value="Genomic_DNA"/>
</dbReference>